<dbReference type="PANTHER" id="PTHR32247:SF4">
    <property type="entry name" value="DIRECT IAP-BINDING PROTEIN WITH LOW PI"/>
    <property type="match status" value="1"/>
</dbReference>
<reference evidence="8" key="1">
    <citation type="submission" date="2023-08" db="EMBL/GenBank/DDBJ databases">
        <authorList>
            <person name="Alioto T."/>
            <person name="Alioto T."/>
            <person name="Gomez Garrido J."/>
        </authorList>
    </citation>
    <scope>NUCLEOTIDE SEQUENCE</scope>
</reference>
<feature type="coiled-coil region" evidence="7">
    <location>
        <begin position="208"/>
        <end position="235"/>
    </location>
</feature>
<feature type="coiled-coil region" evidence="7">
    <location>
        <begin position="299"/>
        <end position="326"/>
    </location>
</feature>
<comment type="similarity">
    <text evidence="6">Belongs to the Smac/DIABLO protein family.</text>
</comment>
<dbReference type="FunFam" id="1.20.58.70:FF:000012">
    <property type="entry name" value="diablo homolog, mitochondrial isoform X1"/>
    <property type="match status" value="1"/>
</dbReference>
<dbReference type="Proteomes" id="UP001178508">
    <property type="component" value="Chromosome 10"/>
</dbReference>
<dbReference type="AlphaFoldDB" id="A0AAV1FU88"/>
<dbReference type="GO" id="GO:0008631">
    <property type="term" value="P:intrinsic apoptotic signaling pathway in response to oxidative stress"/>
    <property type="evidence" value="ECO:0007669"/>
    <property type="project" value="TreeGrafter"/>
</dbReference>
<dbReference type="SUPFAM" id="SSF46984">
    <property type="entry name" value="Smac/diablo"/>
    <property type="match status" value="2"/>
</dbReference>
<dbReference type="Pfam" id="PF09057">
    <property type="entry name" value="Smac_DIABLO"/>
    <property type="match status" value="1"/>
</dbReference>
<proteinExistence type="inferred from homology"/>
<keyword evidence="2" id="KW-0053">Apoptosis</keyword>
<evidence type="ECO:0000313" key="8">
    <source>
        <dbReference type="EMBL" id="CAJ1065151.1"/>
    </source>
</evidence>
<comment type="subcellular location">
    <subcellularLocation>
        <location evidence="1">Mitochondrion</location>
    </subcellularLocation>
</comment>
<organism evidence="8 9">
    <name type="scientific">Xyrichtys novacula</name>
    <name type="common">Pearly razorfish</name>
    <name type="synonym">Hemipteronotus novacula</name>
    <dbReference type="NCBI Taxonomy" id="13765"/>
    <lineage>
        <taxon>Eukaryota</taxon>
        <taxon>Metazoa</taxon>
        <taxon>Chordata</taxon>
        <taxon>Craniata</taxon>
        <taxon>Vertebrata</taxon>
        <taxon>Euteleostomi</taxon>
        <taxon>Actinopterygii</taxon>
        <taxon>Neopterygii</taxon>
        <taxon>Teleostei</taxon>
        <taxon>Neoteleostei</taxon>
        <taxon>Acanthomorphata</taxon>
        <taxon>Eupercaria</taxon>
        <taxon>Labriformes</taxon>
        <taxon>Labridae</taxon>
        <taxon>Xyrichtys</taxon>
    </lineage>
</organism>
<dbReference type="GO" id="GO:0005739">
    <property type="term" value="C:mitochondrion"/>
    <property type="evidence" value="ECO:0007669"/>
    <property type="project" value="UniProtKB-SubCell"/>
</dbReference>
<keyword evidence="7" id="KW-0175">Coiled coil</keyword>
<dbReference type="GO" id="GO:0051402">
    <property type="term" value="P:neuron apoptotic process"/>
    <property type="evidence" value="ECO:0007669"/>
    <property type="project" value="TreeGrafter"/>
</dbReference>
<protein>
    <recommendedName>
        <fullName evidence="5">Direct IAP-binding protein with low pI</fullName>
    </recommendedName>
</protein>
<dbReference type="EMBL" id="OY660873">
    <property type="protein sequence ID" value="CAJ1065151.1"/>
    <property type="molecule type" value="Genomic_DNA"/>
</dbReference>
<evidence type="ECO:0000256" key="5">
    <source>
        <dbReference type="ARBA" id="ARBA00033049"/>
    </source>
</evidence>
<evidence type="ECO:0000256" key="1">
    <source>
        <dbReference type="ARBA" id="ARBA00004173"/>
    </source>
</evidence>
<keyword evidence="4" id="KW-0496">Mitochondrion</keyword>
<gene>
    <name evidence="8" type="ORF">XNOV1_A027300</name>
</gene>
<evidence type="ECO:0000256" key="2">
    <source>
        <dbReference type="ARBA" id="ARBA00022703"/>
    </source>
</evidence>
<evidence type="ECO:0000313" key="9">
    <source>
        <dbReference type="Proteomes" id="UP001178508"/>
    </source>
</evidence>
<accession>A0AAV1FU88</accession>
<sequence>MQAVRQCSVCAAGGLLRNQTDFSFLRTSKSMLRRGAACIRSISISESGQFKPGVQKLEDKTNTAHMNTAPTSIARGLNTFPFTQQVENLSHESLIRRAASVATDGSSAFLSQTTSAFIDALTDYSKAVHTRTTFQRRYVATLGKLTPAEEDSLLEVISVKRAEASERLEDCKRFESTWINAVNLCKMAAEAAHKSGAEHASIAVRANIQVAQSQVEEARKLSADADKKLAETKVEEIQRMAECAAFRWDSEEHEASERLEDCKRFGSTWISAVNLCKMAAEAAHKSGAEHASIAVRANIQVAQSQVEEARKLSADADKKLAETKVEEIQRMAECAAFRWDS</sequence>
<evidence type="ECO:0000256" key="7">
    <source>
        <dbReference type="SAM" id="Coils"/>
    </source>
</evidence>
<name>A0AAV1FU88_XYRNO</name>
<keyword evidence="9" id="KW-1185">Reference proteome</keyword>
<keyword evidence="3" id="KW-0809">Transit peptide</keyword>
<evidence type="ECO:0000256" key="6">
    <source>
        <dbReference type="ARBA" id="ARBA00046319"/>
    </source>
</evidence>
<dbReference type="InterPro" id="IPR009062">
    <property type="entry name" value="Smac/DIABLO-like_sf"/>
</dbReference>
<dbReference type="GO" id="GO:0043065">
    <property type="term" value="P:positive regulation of apoptotic process"/>
    <property type="evidence" value="ECO:0007669"/>
    <property type="project" value="UniProtKB-ARBA"/>
</dbReference>
<evidence type="ECO:0000256" key="3">
    <source>
        <dbReference type="ARBA" id="ARBA00022946"/>
    </source>
</evidence>
<dbReference type="PANTHER" id="PTHR32247">
    <property type="entry name" value="DIABLO HOMOLOG, MITOCHONDRIAL"/>
    <property type="match status" value="1"/>
</dbReference>
<evidence type="ECO:0000256" key="4">
    <source>
        <dbReference type="ARBA" id="ARBA00023128"/>
    </source>
</evidence>
<dbReference type="Gene3D" id="1.20.58.70">
    <property type="match status" value="1"/>
</dbReference>
<dbReference type="InterPro" id="IPR015142">
    <property type="entry name" value="Smac_DIABLO"/>
</dbReference>